<feature type="compositionally biased region" description="Low complexity" evidence="1">
    <location>
        <begin position="54"/>
        <end position="69"/>
    </location>
</feature>
<dbReference type="AlphaFoldDB" id="A0AA38P312"/>
<reference evidence="3" key="1">
    <citation type="submission" date="2022-08" db="EMBL/GenBank/DDBJ databases">
        <authorList>
            <consortium name="DOE Joint Genome Institute"/>
            <person name="Min B."/>
            <person name="Riley R."/>
            <person name="Sierra-Patev S."/>
            <person name="Naranjo-Ortiz M."/>
            <person name="Looney B."/>
            <person name="Konkel Z."/>
            <person name="Slot J.C."/>
            <person name="Sakamoto Y."/>
            <person name="Steenwyk J.L."/>
            <person name="Rokas A."/>
            <person name="Carro J."/>
            <person name="Camarero S."/>
            <person name="Ferreira P."/>
            <person name="Molpeceres G."/>
            <person name="Ruiz-Duenas F.J."/>
            <person name="Serrano A."/>
            <person name="Henrissat B."/>
            <person name="Drula E."/>
            <person name="Hughes K.W."/>
            <person name="Mata J.L."/>
            <person name="Ishikawa N.K."/>
            <person name="Vargas-Isla R."/>
            <person name="Ushijima S."/>
            <person name="Smith C.A."/>
            <person name="Ahrendt S."/>
            <person name="Andreopoulos W."/>
            <person name="He G."/>
            <person name="Labutti K."/>
            <person name="Lipzen A."/>
            <person name="Ng V."/>
            <person name="Sandor L."/>
            <person name="Barry K."/>
            <person name="Martinez A.T."/>
            <person name="Xiao Y."/>
            <person name="Gibbons J.G."/>
            <person name="Terashima K."/>
            <person name="Hibbett D.S."/>
            <person name="Grigoriev I.V."/>
        </authorList>
    </citation>
    <scope>NUCLEOTIDE SEQUENCE</scope>
    <source>
        <strain evidence="3">TFB9207</strain>
    </source>
</reference>
<dbReference type="InterPro" id="IPR047313">
    <property type="entry name" value="SMN_C"/>
</dbReference>
<protein>
    <recommendedName>
        <fullName evidence="2">Survival Motor Neuron Gemin2-binding domain-containing protein</fullName>
    </recommendedName>
</protein>
<evidence type="ECO:0000313" key="4">
    <source>
        <dbReference type="Proteomes" id="UP001163846"/>
    </source>
</evidence>
<dbReference type="InterPro" id="IPR049481">
    <property type="entry name" value="SMN_G2-BD"/>
</dbReference>
<evidence type="ECO:0000259" key="2">
    <source>
        <dbReference type="Pfam" id="PF20636"/>
    </source>
</evidence>
<feature type="compositionally biased region" description="Polar residues" evidence="1">
    <location>
        <begin position="27"/>
        <end position="40"/>
    </location>
</feature>
<feature type="compositionally biased region" description="Acidic residues" evidence="1">
    <location>
        <begin position="305"/>
        <end position="318"/>
    </location>
</feature>
<proteinExistence type="predicted"/>
<dbReference type="Pfam" id="PF20636">
    <property type="entry name" value="SMN_G2-BD"/>
    <property type="match status" value="1"/>
</dbReference>
<feature type="compositionally biased region" description="Acidic residues" evidence="1">
    <location>
        <begin position="73"/>
        <end position="82"/>
    </location>
</feature>
<feature type="domain" description="Survival Motor Neuron Gemin2-binding" evidence="2">
    <location>
        <begin position="91"/>
        <end position="114"/>
    </location>
</feature>
<accession>A0AA38P312</accession>
<dbReference type="EMBL" id="MU806417">
    <property type="protein sequence ID" value="KAJ3835383.1"/>
    <property type="molecule type" value="Genomic_DNA"/>
</dbReference>
<gene>
    <name evidence="3" type="ORF">F5878DRAFT_312120</name>
</gene>
<feature type="compositionally biased region" description="Basic and acidic residues" evidence="1">
    <location>
        <begin position="83"/>
        <end position="92"/>
    </location>
</feature>
<sequence>MRPVVSYDDITLPYESISAVVQETAKMTSNGDFSNRTSNPATKSSKRRKRKSRYSAAASSGNSGHNTSHGVEDDADADYLEVEESRELTHEEIWDDSALIEAWNAATEEYKAYHGPDKGWKDEPVHKSPLWYNTPPPPSKKQKTSHSFPPNVVDTAAPIENSNLTSHVSTIIGRDDPQPIDGDIPVPIRDAGLSSAETISHTVPRGNAVLDSSPHHAVLHPGEKVSQDEAFKRALEATYWSGYWTAIYHSQNHQKNPENDSIPGQESDLTRGVGEGEDAVADDAQMVEEDVHAILDISNDGNFEGSDDLFDGEGEEEGGQGAIEDGGQDNDSVASSSKGDLVSTQR</sequence>
<feature type="compositionally biased region" description="Basic residues" evidence="1">
    <location>
        <begin position="44"/>
        <end position="53"/>
    </location>
</feature>
<name>A0AA38P312_9AGAR</name>
<comment type="caution">
    <text evidence="3">The sequence shown here is derived from an EMBL/GenBank/DDBJ whole genome shotgun (WGS) entry which is preliminary data.</text>
</comment>
<dbReference type="CDD" id="cd22851">
    <property type="entry name" value="SMN_N"/>
    <property type="match status" value="1"/>
</dbReference>
<feature type="region of interest" description="Disordered" evidence="1">
    <location>
        <begin position="291"/>
        <end position="346"/>
    </location>
</feature>
<keyword evidence="4" id="KW-1185">Reference proteome</keyword>
<feature type="region of interest" description="Disordered" evidence="1">
    <location>
        <begin position="253"/>
        <end position="272"/>
    </location>
</feature>
<evidence type="ECO:0000313" key="3">
    <source>
        <dbReference type="EMBL" id="KAJ3835383.1"/>
    </source>
</evidence>
<dbReference type="CDD" id="cd22852">
    <property type="entry name" value="SMN_C"/>
    <property type="match status" value="1"/>
</dbReference>
<dbReference type="Proteomes" id="UP001163846">
    <property type="component" value="Unassembled WGS sequence"/>
</dbReference>
<organism evidence="3 4">
    <name type="scientific">Lentinula raphanica</name>
    <dbReference type="NCBI Taxonomy" id="153919"/>
    <lineage>
        <taxon>Eukaryota</taxon>
        <taxon>Fungi</taxon>
        <taxon>Dikarya</taxon>
        <taxon>Basidiomycota</taxon>
        <taxon>Agaricomycotina</taxon>
        <taxon>Agaricomycetes</taxon>
        <taxon>Agaricomycetidae</taxon>
        <taxon>Agaricales</taxon>
        <taxon>Marasmiineae</taxon>
        <taxon>Omphalotaceae</taxon>
        <taxon>Lentinula</taxon>
    </lineage>
</organism>
<feature type="region of interest" description="Disordered" evidence="1">
    <location>
        <begin position="27"/>
        <end position="93"/>
    </location>
</feature>
<evidence type="ECO:0000256" key="1">
    <source>
        <dbReference type="SAM" id="MobiDB-lite"/>
    </source>
</evidence>
<feature type="compositionally biased region" description="Polar residues" evidence="1">
    <location>
        <begin position="330"/>
        <end position="346"/>
    </location>
</feature>